<evidence type="ECO:0000256" key="2">
    <source>
        <dbReference type="SAM" id="SignalP"/>
    </source>
</evidence>
<evidence type="ECO:0000313" key="3">
    <source>
        <dbReference type="EMBL" id="VDL58153.1"/>
    </source>
</evidence>
<protein>
    <submittedName>
        <fullName evidence="5">Secreted protein</fullName>
    </submittedName>
</protein>
<evidence type="ECO:0000313" key="5">
    <source>
        <dbReference type="WBParaSite" id="HDID_0000583801-mRNA-1"/>
    </source>
</evidence>
<feature type="compositionally biased region" description="Polar residues" evidence="1">
    <location>
        <begin position="43"/>
        <end position="52"/>
    </location>
</feature>
<keyword evidence="2" id="KW-0732">Signal</keyword>
<reference evidence="5" key="1">
    <citation type="submission" date="2017-02" db="UniProtKB">
        <authorList>
            <consortium name="WormBaseParasite"/>
        </authorList>
    </citation>
    <scope>IDENTIFICATION</scope>
</reference>
<evidence type="ECO:0000256" key="1">
    <source>
        <dbReference type="SAM" id="MobiDB-lite"/>
    </source>
</evidence>
<gene>
    <name evidence="3" type="ORF">HDID_LOCUS5835</name>
</gene>
<accession>A0A0R3SLM3</accession>
<name>A0A0R3SLM3_HYMDI</name>
<dbReference type="EMBL" id="UYSG01003526">
    <property type="protein sequence ID" value="VDL58153.1"/>
    <property type="molecule type" value="Genomic_DNA"/>
</dbReference>
<feature type="signal peptide" evidence="2">
    <location>
        <begin position="1"/>
        <end position="16"/>
    </location>
</feature>
<dbReference type="Proteomes" id="UP000274504">
    <property type="component" value="Unassembled WGS sequence"/>
</dbReference>
<organism evidence="5">
    <name type="scientific">Hymenolepis diminuta</name>
    <name type="common">Rat tapeworm</name>
    <dbReference type="NCBI Taxonomy" id="6216"/>
    <lineage>
        <taxon>Eukaryota</taxon>
        <taxon>Metazoa</taxon>
        <taxon>Spiralia</taxon>
        <taxon>Lophotrochozoa</taxon>
        <taxon>Platyhelminthes</taxon>
        <taxon>Cestoda</taxon>
        <taxon>Eucestoda</taxon>
        <taxon>Cyclophyllidea</taxon>
        <taxon>Hymenolepididae</taxon>
        <taxon>Hymenolepis</taxon>
    </lineage>
</organism>
<evidence type="ECO:0000313" key="4">
    <source>
        <dbReference type="Proteomes" id="UP000274504"/>
    </source>
</evidence>
<feature type="chain" id="PRO_5043131343" evidence="2">
    <location>
        <begin position="17"/>
        <end position="75"/>
    </location>
</feature>
<dbReference type="AlphaFoldDB" id="A0A0R3SLM3"/>
<feature type="compositionally biased region" description="Polar residues" evidence="1">
    <location>
        <begin position="21"/>
        <end position="33"/>
    </location>
</feature>
<sequence length="75" mass="7908">MKFIYFLLFLVAFTRAQESSTDVTSSEAATSGSDAPDAGSTGSGSDQATTTTSKSSLLYPEFFVLGAAAYFARLF</sequence>
<dbReference type="WBParaSite" id="HDID_0000583801-mRNA-1">
    <property type="protein sequence ID" value="HDID_0000583801-mRNA-1"/>
    <property type="gene ID" value="HDID_0000583801"/>
</dbReference>
<proteinExistence type="predicted"/>
<reference evidence="3 4" key="2">
    <citation type="submission" date="2018-11" db="EMBL/GenBank/DDBJ databases">
        <authorList>
            <consortium name="Pathogen Informatics"/>
        </authorList>
    </citation>
    <scope>NUCLEOTIDE SEQUENCE [LARGE SCALE GENOMIC DNA]</scope>
</reference>
<feature type="region of interest" description="Disordered" evidence="1">
    <location>
        <begin position="21"/>
        <end position="52"/>
    </location>
</feature>